<gene>
    <name evidence="1" type="ORF">M6B38_408595</name>
</gene>
<dbReference type="EMBL" id="JANAVB010027399">
    <property type="protein sequence ID" value="KAJ6818061.1"/>
    <property type="molecule type" value="Genomic_DNA"/>
</dbReference>
<proteinExistence type="predicted"/>
<dbReference type="Proteomes" id="UP001140949">
    <property type="component" value="Unassembled WGS sequence"/>
</dbReference>
<evidence type="ECO:0000313" key="1">
    <source>
        <dbReference type="EMBL" id="KAJ6818061.1"/>
    </source>
</evidence>
<organism evidence="1 2">
    <name type="scientific">Iris pallida</name>
    <name type="common">Sweet iris</name>
    <dbReference type="NCBI Taxonomy" id="29817"/>
    <lineage>
        <taxon>Eukaryota</taxon>
        <taxon>Viridiplantae</taxon>
        <taxon>Streptophyta</taxon>
        <taxon>Embryophyta</taxon>
        <taxon>Tracheophyta</taxon>
        <taxon>Spermatophyta</taxon>
        <taxon>Magnoliopsida</taxon>
        <taxon>Liliopsida</taxon>
        <taxon>Asparagales</taxon>
        <taxon>Iridaceae</taxon>
        <taxon>Iridoideae</taxon>
        <taxon>Irideae</taxon>
        <taxon>Iris</taxon>
    </lineage>
</organism>
<comment type="caution">
    <text evidence="1">The sequence shown here is derived from an EMBL/GenBank/DDBJ whole genome shotgun (WGS) entry which is preliminary data.</text>
</comment>
<dbReference type="AlphaFoldDB" id="A0AAX6FQ25"/>
<name>A0AAX6FQ25_IRIPA</name>
<accession>A0AAX6FQ25</accession>
<keyword evidence="2" id="KW-1185">Reference proteome</keyword>
<evidence type="ECO:0000313" key="2">
    <source>
        <dbReference type="Proteomes" id="UP001140949"/>
    </source>
</evidence>
<sequence>MGISKSPNPIDIVTGNRRKGIIYAY</sequence>
<protein>
    <submittedName>
        <fullName evidence="1">NADH dehydrogenase subunit 5 (Plastid)</fullName>
    </submittedName>
</protein>
<reference evidence="1" key="1">
    <citation type="journal article" date="2023" name="GigaByte">
        <title>Genome assembly of the bearded iris, Iris pallida Lam.</title>
        <authorList>
            <person name="Bruccoleri R.E."/>
            <person name="Oakeley E.J."/>
            <person name="Faust A.M.E."/>
            <person name="Altorfer M."/>
            <person name="Dessus-Babus S."/>
            <person name="Burckhardt D."/>
            <person name="Oertli M."/>
            <person name="Naumann U."/>
            <person name="Petersen F."/>
            <person name="Wong J."/>
        </authorList>
    </citation>
    <scope>NUCLEOTIDE SEQUENCE</scope>
    <source>
        <strain evidence="1">GSM-AAB239-AS_SAM_17_03QT</strain>
    </source>
</reference>
<reference evidence="1" key="2">
    <citation type="submission" date="2023-04" db="EMBL/GenBank/DDBJ databases">
        <authorList>
            <person name="Bruccoleri R.E."/>
            <person name="Oakeley E.J."/>
            <person name="Faust A.-M."/>
            <person name="Dessus-Babus S."/>
            <person name="Altorfer M."/>
            <person name="Burckhardt D."/>
            <person name="Oertli M."/>
            <person name="Naumann U."/>
            <person name="Petersen F."/>
            <person name="Wong J."/>
        </authorList>
    </citation>
    <scope>NUCLEOTIDE SEQUENCE</scope>
    <source>
        <strain evidence="1">GSM-AAB239-AS_SAM_17_03QT</strain>
        <tissue evidence="1">Leaf</tissue>
    </source>
</reference>